<dbReference type="PROSITE" id="PS50157">
    <property type="entry name" value="ZINC_FINGER_C2H2_2"/>
    <property type="match status" value="2"/>
</dbReference>
<organism evidence="10">
    <name type="scientific">Lepeophtheirus salmonis</name>
    <name type="common">Salmon louse</name>
    <name type="synonym">Caligus salmonis</name>
    <dbReference type="NCBI Taxonomy" id="72036"/>
    <lineage>
        <taxon>Eukaryota</taxon>
        <taxon>Metazoa</taxon>
        <taxon>Ecdysozoa</taxon>
        <taxon>Arthropoda</taxon>
        <taxon>Crustacea</taxon>
        <taxon>Multicrustacea</taxon>
        <taxon>Hexanauplia</taxon>
        <taxon>Copepoda</taxon>
        <taxon>Siphonostomatoida</taxon>
        <taxon>Caligidae</taxon>
        <taxon>Lepeophtheirus</taxon>
    </lineage>
</organism>
<reference evidence="10" key="1">
    <citation type="submission" date="2014-05" db="EMBL/GenBank/DDBJ databases">
        <authorList>
            <person name="Chronopoulou M."/>
        </authorList>
    </citation>
    <scope>NUCLEOTIDE SEQUENCE</scope>
    <source>
        <tissue evidence="10">Whole organism</tissue>
    </source>
</reference>
<evidence type="ECO:0000256" key="4">
    <source>
        <dbReference type="ARBA" id="ARBA00022771"/>
    </source>
</evidence>
<accession>A0A0K2TDW3</accession>
<sequence length="1675" mass="189830">MGTTEMVNMPGDHPGSSTSCSLNMECEEEPLTRAQLSFADQRKIQFQSQMLELEKLSSKASKFLIDSNTAVISVPEPTTVVNKLMPQMIPVQSPSGNRKNQPRYRLIMDPNSGRVIGTVDSTGGTDHVFKPVPSSPSISTKKVHAVSPSISLPLNQLPLQPQIPLPTSQIPPPTPINTSPIPISPPLPTYRPPMKQILQFRQPPPPLLPLKQQPIPLSTVSQHTKTTFPPVSNTLATTVKQDQISDKSNSDKIPAYNIPPTLSVLPKSMKNLPPSQAAAIRKQLDTKVKGLLVRNPAKFTEFLIRQGLIPKTRYKVNPETGKKVELKLGMYSGENKFPRSGGYVWINEREPTVFYSVFDASIFQASEMPPITVLKLIYHWSCQTNIQNIVQWVKVDIKKVDLYFKILRSICTISIDDSFQKMGGLKKKIQIGVISLGTTSSDGSRKEVKVEVLGILEVETCKIRLRATQPTVGVTQAERFARIFKCLPGWVVDSSIIVTDFSVDREQLTMLGFKDVLQSSATSKKSTLGNGVIMDYLKRIVPKMFQTNLSRLSAQQVQQFLDELTFRELGYHPLSCFDNILKEIAHITRVAKEDGMDLLDLLNKVEKNPFKSWKHKGEENVTQDDSKDQKTDSSVPKNVGMKRSSNSDSDSDLKVTKKAKLSTNIELVDLQTYFYGTLQGDEEILRNEFKADMAFKCHFCRKVYFNNLDFMAHLCLHIGYDKKSNVDFSDLNHCKYCCKNFETTTALERHIYVSHMRKNCECMCQICVEGFKSENYLALHMLKTHIRSELPYMCNVCGFRSSFHKNLVDHFHQEHDRTDKLQCPICLKLYSLMGEKGYNSTIASAFANHIQSHLTGKTFSCKRCNLNFLQDAYLRNHIMRDHASFKEFENLSAYVYQEDEKPIRMTKPEDRIARNAIRKTGVLKLQPQSAFAAQNLEDMLMYNIYKEDCCECNKKMTNPGHYAAYLCCTKCRYSTCCSRAISIHYSLFHGHFKGMYTLGTPCILNDNIFCVCGFKTNSGNKMAKHLSANFCKTAYPSKKAAKTAIRGPNEEKSNLNKRIHPNKSSRMEEGILLSETQTKEHKSPSMDISENHKIESVSSIDKNPSNGNESDGNSGKHFHPVIENIQSQLPEEDLESAVEKFPFSVDQQDFDSNDPSCFPEFSYVDDEFINGEVLEYDVFKNDVKKERTIGAEGKKESSTAITADTPCPIVGCTFCSSWIYDLHQHLMDEHGCSVDEAHEFAPVESNVSKSSYLTAEMTQIRKKIVKKDPLKSFKASSFQANEQRSLAARSNIAEEALTFMNIVIERFYQFLIEEVNKDTASSYKNAVRQVFSWIISRNPSFNLNEIFSNNFESPQVLFPTQYYRLYLEENTCSPKTSSKPIKAMNKFSAFMDFYLTSEGANMPDLWYQNIKQNIVDILEVGTASRKRIREQGDRASLPIDSSYHFLRRPRILLQYLKKLILSEMLRKEIEDLTENMSKYVSVGGNLSAKSVRDICLGLLFLDNYAQFSGLLLTFTYKEWLEARTVQDHLIISCASGDPISKKPIRIVIDDPLYIDLLKAYDEFARGRITCIQNQNFPFFTSSRGDGVLTSMRGPLEWIRKSLTKFGISDPHDPEFLSITIVSVKGAFGMLNLDSAKTCDDEVMTGGHFLVPDPGNDDEFKCIEIKQKCRNIFNNF</sequence>
<dbReference type="Gene3D" id="3.30.160.60">
    <property type="entry name" value="Classic Zinc Finger"/>
    <property type="match status" value="2"/>
</dbReference>
<dbReference type="SMART" id="SM00355">
    <property type="entry name" value="ZnF_C2H2"/>
    <property type="match status" value="8"/>
</dbReference>
<feature type="region of interest" description="Disordered" evidence="8">
    <location>
        <begin position="1"/>
        <end position="20"/>
    </location>
</feature>
<keyword evidence="3" id="KW-0677">Repeat</keyword>
<dbReference type="PANTHER" id="PTHR16515">
    <property type="entry name" value="PR DOMAIN ZINC FINGER PROTEIN"/>
    <property type="match status" value="1"/>
</dbReference>
<feature type="region of interest" description="Disordered" evidence="8">
    <location>
        <begin position="1042"/>
        <end position="1118"/>
    </location>
</feature>
<protein>
    <submittedName>
        <fullName evidence="10">CG8092 CG8092PAlike [Tribolium castaneum]</fullName>
    </submittedName>
</protein>
<dbReference type="GO" id="GO:0003677">
    <property type="term" value="F:DNA binding"/>
    <property type="evidence" value="ECO:0007669"/>
    <property type="project" value="UniProtKB-KW"/>
</dbReference>
<keyword evidence="4 7" id="KW-0863">Zinc-finger</keyword>
<dbReference type="OrthoDB" id="10032537at2759"/>
<feature type="compositionally biased region" description="Basic and acidic residues" evidence="8">
    <location>
        <begin position="1077"/>
        <end position="1095"/>
    </location>
</feature>
<feature type="region of interest" description="Disordered" evidence="8">
    <location>
        <begin position="613"/>
        <end position="653"/>
    </location>
</feature>
<dbReference type="InterPro" id="IPR050331">
    <property type="entry name" value="Zinc_finger"/>
</dbReference>
<feature type="compositionally biased region" description="Basic and acidic residues" evidence="8">
    <location>
        <begin position="613"/>
        <end position="631"/>
    </location>
</feature>
<keyword evidence="2" id="KW-0479">Metal-binding</keyword>
<dbReference type="PANTHER" id="PTHR16515:SF49">
    <property type="entry name" value="GASTRULA ZINC FINGER PROTEIN XLCGF49.1-LIKE-RELATED"/>
    <property type="match status" value="1"/>
</dbReference>
<evidence type="ECO:0000256" key="3">
    <source>
        <dbReference type="ARBA" id="ARBA00022737"/>
    </source>
</evidence>
<keyword evidence="6" id="KW-0539">Nucleus</keyword>
<evidence type="ECO:0000313" key="10">
    <source>
        <dbReference type="EMBL" id="CDW23772.1"/>
    </source>
</evidence>
<name>A0A0K2TDW3_LEPSM</name>
<evidence type="ECO:0000256" key="5">
    <source>
        <dbReference type="ARBA" id="ARBA00022833"/>
    </source>
</evidence>
<feature type="compositionally biased region" description="Polar residues" evidence="8">
    <location>
        <begin position="1096"/>
        <end position="1113"/>
    </location>
</feature>
<dbReference type="InterPro" id="IPR013087">
    <property type="entry name" value="Znf_C2H2_type"/>
</dbReference>
<dbReference type="SUPFAM" id="SSF81995">
    <property type="entry name" value="beta-sandwich domain of Sec23/24"/>
    <property type="match status" value="1"/>
</dbReference>
<feature type="region of interest" description="Disordered" evidence="8">
    <location>
        <begin position="120"/>
        <end position="140"/>
    </location>
</feature>
<dbReference type="EMBL" id="HACA01006411">
    <property type="protein sequence ID" value="CDW23772.1"/>
    <property type="molecule type" value="Transcribed_RNA"/>
</dbReference>
<dbReference type="GO" id="GO:0008270">
    <property type="term" value="F:zinc ion binding"/>
    <property type="evidence" value="ECO:0007669"/>
    <property type="project" value="UniProtKB-KW"/>
</dbReference>
<dbReference type="GO" id="GO:0005634">
    <property type="term" value="C:nucleus"/>
    <property type="evidence" value="ECO:0007669"/>
    <property type="project" value="UniProtKB-SubCell"/>
</dbReference>
<feature type="domain" description="C2H2-type" evidence="9">
    <location>
        <begin position="732"/>
        <end position="760"/>
    </location>
</feature>
<evidence type="ECO:0000259" key="9">
    <source>
        <dbReference type="PROSITE" id="PS50157"/>
    </source>
</evidence>
<evidence type="ECO:0000256" key="2">
    <source>
        <dbReference type="ARBA" id="ARBA00022723"/>
    </source>
</evidence>
<comment type="subcellular location">
    <subcellularLocation>
        <location evidence="1">Nucleus</location>
    </subcellularLocation>
</comment>
<keyword evidence="5" id="KW-0862">Zinc</keyword>
<evidence type="ECO:0000256" key="8">
    <source>
        <dbReference type="SAM" id="MobiDB-lite"/>
    </source>
</evidence>
<evidence type="ECO:0000256" key="1">
    <source>
        <dbReference type="ARBA" id="ARBA00004123"/>
    </source>
</evidence>
<dbReference type="InterPro" id="IPR057618">
    <property type="entry name" value="Znf_POGZ/Z280C-D-like"/>
</dbReference>
<evidence type="ECO:0000256" key="7">
    <source>
        <dbReference type="PROSITE-ProRule" id="PRU00042"/>
    </source>
</evidence>
<proteinExistence type="predicted"/>
<dbReference type="PROSITE" id="PS00028">
    <property type="entry name" value="ZINC_FINGER_C2H2_1"/>
    <property type="match status" value="4"/>
</dbReference>
<evidence type="ECO:0000256" key="6">
    <source>
        <dbReference type="ARBA" id="ARBA00023242"/>
    </source>
</evidence>
<feature type="domain" description="C2H2-type" evidence="9">
    <location>
        <begin position="859"/>
        <end position="887"/>
    </location>
</feature>
<dbReference type="GO" id="GO:0010468">
    <property type="term" value="P:regulation of gene expression"/>
    <property type="evidence" value="ECO:0007669"/>
    <property type="project" value="TreeGrafter"/>
</dbReference>
<dbReference type="Pfam" id="PF25429">
    <property type="entry name" value="zf-POGZ"/>
    <property type="match status" value="1"/>
</dbReference>